<protein>
    <submittedName>
        <fullName evidence="1">Putative carbohydrate-binding protein</fullName>
    </submittedName>
</protein>
<dbReference type="EMBL" id="BDQX01000019">
    <property type="protein sequence ID" value="GBG05742.1"/>
    <property type="molecule type" value="Genomic_DNA"/>
</dbReference>
<dbReference type="RefSeq" id="WP_146200330.1">
    <property type="nucleotide sequence ID" value="NZ_BDQX01000019.1"/>
</dbReference>
<dbReference type="Gene3D" id="3.20.20.80">
    <property type="entry name" value="Glycosidases"/>
    <property type="match status" value="1"/>
</dbReference>
<dbReference type="Proteomes" id="UP000245202">
    <property type="component" value="Unassembled WGS sequence"/>
</dbReference>
<reference evidence="1 2" key="1">
    <citation type="submission" date="2017-08" db="EMBL/GenBank/DDBJ databases">
        <title>Substantial Increase in Enzyme Production by Combined Drug-Resistance Mutations in Paenibacillus agaridevorans.</title>
        <authorList>
            <person name="Tanaka Y."/>
            <person name="Funane K."/>
            <person name="Hosaka T."/>
            <person name="Shiwa Y."/>
            <person name="Fujita N."/>
            <person name="Miyazaki T."/>
            <person name="Yoshikawa H."/>
            <person name="Murakami K."/>
            <person name="Kasahara K."/>
            <person name="Inaoka T."/>
            <person name="Hiraga Y."/>
            <person name="Ochi K."/>
        </authorList>
    </citation>
    <scope>NUCLEOTIDE SEQUENCE [LARGE SCALE GENOMIC DNA]</scope>
    <source>
        <strain evidence="1 2">T-3040</strain>
    </source>
</reference>
<gene>
    <name evidence="1" type="ORF">PAT3040_00227</name>
</gene>
<dbReference type="InterPro" id="IPR008979">
    <property type="entry name" value="Galactose-bd-like_sf"/>
</dbReference>
<evidence type="ECO:0000313" key="1">
    <source>
        <dbReference type="EMBL" id="GBG05742.1"/>
    </source>
</evidence>
<keyword evidence="2" id="KW-1185">Reference proteome</keyword>
<evidence type="ECO:0000313" key="2">
    <source>
        <dbReference type="Proteomes" id="UP000245202"/>
    </source>
</evidence>
<dbReference type="AlphaFoldDB" id="A0A2R5EGP9"/>
<sequence length="580" mass="65612">MKFKLAVVLIVLQYFIFSSGIVPTPLAHAETVDSVFYETSEVFYETSFEDAEDLAFITDFTERDASDMHTGSYSLKYTNDGNKPVSFIRIPVKAGYAYDVSVWMKTAELTGQWAGGRVAIDAYDQAGNWSFGKYMNPVNSEEEWQLVRLPTYVAGENVVSAQFSLYSEGTGGTIWFDDLRITEKLFVEEDTNGNYETSFEDITDTTWDKSFTDYDTSEVNNGEYALKYTFNGSNPTVSVRIPVKAGYAYDATVWVKTADLTGMWAGARIAVDGYDENGGWKLGKYMDPMSSNGIWIQLRLPTYIADKGTVYADFALYSYGESGTIWFDDLKIVEYKPDPLIAKLVTPQYRGILMPDGNPIVTVATRGTVGLTAEDYTTTVKLVNADEETIEEQVWTEKLDTLAEFDTTALAAGDYEAVVTTYVTNKPAEAFVERFKIKKVSTVSELPKSYVDDYGRFWRDGELFFPIGIYTANIDESELQDLSDSPFNTIMPYDYPNLDQLNLAEQYGQKVIFSLKDFFYDFPYAPPFIEDEDDEVEAITLMAEQYRNHPALLAWYLSDETPTDKRLSTHYKTIVENDPN</sequence>
<dbReference type="Gene3D" id="2.60.120.260">
    <property type="entry name" value="Galactose-binding domain-like"/>
    <property type="match status" value="2"/>
</dbReference>
<dbReference type="InterPro" id="IPR017853">
    <property type="entry name" value="GH"/>
</dbReference>
<proteinExistence type="predicted"/>
<accession>A0A2R5EGP9</accession>
<feature type="non-terminal residue" evidence="1">
    <location>
        <position position="580"/>
    </location>
</feature>
<organism evidence="1 2">
    <name type="scientific">Paenibacillus agaridevorans</name>
    <dbReference type="NCBI Taxonomy" id="171404"/>
    <lineage>
        <taxon>Bacteria</taxon>
        <taxon>Bacillati</taxon>
        <taxon>Bacillota</taxon>
        <taxon>Bacilli</taxon>
        <taxon>Bacillales</taxon>
        <taxon>Paenibacillaceae</taxon>
        <taxon>Paenibacillus</taxon>
    </lineage>
</organism>
<comment type="caution">
    <text evidence="1">The sequence shown here is derived from an EMBL/GenBank/DDBJ whole genome shotgun (WGS) entry which is preliminary data.</text>
</comment>
<name>A0A2R5EGP9_9BACL</name>
<dbReference type="SUPFAM" id="SSF49785">
    <property type="entry name" value="Galactose-binding domain-like"/>
    <property type="match status" value="1"/>
</dbReference>
<dbReference type="SUPFAM" id="SSF51445">
    <property type="entry name" value="(Trans)glycosidases"/>
    <property type="match status" value="1"/>
</dbReference>